<dbReference type="PANTHER" id="PTHR43353:SF3">
    <property type="entry name" value="ALDEHYDE DEHYDROGENASE-RELATED"/>
    <property type="match status" value="1"/>
</dbReference>
<comment type="caution">
    <text evidence="4">The sequence shown here is derived from an EMBL/GenBank/DDBJ whole genome shotgun (WGS) entry which is preliminary data.</text>
</comment>
<dbReference type="AlphaFoldDB" id="A0A7W9ZHU1"/>
<dbReference type="InterPro" id="IPR016161">
    <property type="entry name" value="Ald_DH/histidinol_DH"/>
</dbReference>
<protein>
    <submittedName>
        <fullName evidence="4">NADP-dependent aldehyde dehydrogenase</fullName>
        <ecNumber evidence="4">1.2.1.4</ecNumber>
    </submittedName>
</protein>
<evidence type="ECO:0000256" key="1">
    <source>
        <dbReference type="ARBA" id="ARBA00023002"/>
    </source>
</evidence>
<dbReference type="Pfam" id="PF00171">
    <property type="entry name" value="Aldedh"/>
    <property type="match status" value="1"/>
</dbReference>
<reference evidence="4 5" key="1">
    <citation type="submission" date="2020-08" db="EMBL/GenBank/DDBJ databases">
        <title>Genomic Encyclopedia of Type Strains, Phase IV (KMG-IV): sequencing the most valuable type-strain genomes for metagenomic binning, comparative biology and taxonomic classification.</title>
        <authorList>
            <person name="Goeker M."/>
        </authorList>
    </citation>
    <scope>NUCLEOTIDE SEQUENCE [LARGE SCALE GENOMIC DNA]</scope>
    <source>
        <strain evidence="4 5">DSM 11590</strain>
    </source>
</reference>
<keyword evidence="5" id="KW-1185">Reference proteome</keyword>
<dbReference type="Gene3D" id="3.40.605.10">
    <property type="entry name" value="Aldehyde Dehydrogenase, Chain A, domain 1"/>
    <property type="match status" value="1"/>
</dbReference>
<dbReference type="Gene3D" id="3.40.309.10">
    <property type="entry name" value="Aldehyde Dehydrogenase, Chain A, domain 2"/>
    <property type="match status" value="1"/>
</dbReference>
<feature type="domain" description="Aldehyde dehydrogenase" evidence="3">
    <location>
        <begin position="32"/>
        <end position="478"/>
    </location>
</feature>
<dbReference type="InterPro" id="IPR044151">
    <property type="entry name" value="ALDH_KGSADH"/>
</dbReference>
<evidence type="ECO:0000256" key="2">
    <source>
        <dbReference type="SAM" id="MobiDB-lite"/>
    </source>
</evidence>
<sequence length="525" mass="54417">MTVQAPLLPDPETLPVDGGHSIGGKWTPVSERDATFRAMAPAQQHLLPTVFAEATEQDVDRAARAAAEAARRFAATSREQRALFLEAIAAELEARGPALTALAHAETALPVARLEGERGRTTGQLRFFATRLRDGTDFPLIHTPGNPARTPLPQPDLRITYRPLGPVAVFGASNFPLAFSVAGGDTASALAAGCPVIVKAHAAHPGTSALAAEAVMAAVRTCGLPAGVFSLLQGRGFSGGQALVRHPAVQAVGFTGSLRGGRSLFDLAMTRPQPIPFYGELGSCNPVILLPGALAARGDSLATQWAASLTQGVGQFCTNPGIILAVDGPDLSRFTEQAVTALRPVPAAPMLTGWIARAYQDSLTALAAVPGVSCLLPAAAMTPAEAAPAVFRVSSDTWRHQSRLHAETFGPAAIIVACRDLADLTAVLEDLDGQLTITLHLEDSAETDRTAAATLLPVCSEKAGRVLFNGMPTGVEVSPAMVHGGPYPASTASATTSVGGLAVQRFLRPVSYQDCPAFLSPPGSP</sequence>
<dbReference type="InterPro" id="IPR016163">
    <property type="entry name" value="Ald_DH_C"/>
</dbReference>
<dbReference type="RefSeq" id="WP_184264144.1">
    <property type="nucleotide sequence ID" value="NZ_JACIIX010000010.1"/>
</dbReference>
<dbReference type="PANTHER" id="PTHR43353">
    <property type="entry name" value="SUCCINATE-SEMIALDEHYDE DEHYDROGENASE, MITOCHONDRIAL"/>
    <property type="match status" value="1"/>
</dbReference>
<evidence type="ECO:0000313" key="4">
    <source>
        <dbReference type="EMBL" id="MBB6211333.1"/>
    </source>
</evidence>
<evidence type="ECO:0000259" key="3">
    <source>
        <dbReference type="Pfam" id="PF00171"/>
    </source>
</evidence>
<feature type="region of interest" description="Disordered" evidence="2">
    <location>
        <begin position="1"/>
        <end position="26"/>
    </location>
</feature>
<dbReference type="Proteomes" id="UP000544872">
    <property type="component" value="Unassembled WGS sequence"/>
</dbReference>
<dbReference type="InterPro" id="IPR050740">
    <property type="entry name" value="Aldehyde_DH_Superfamily"/>
</dbReference>
<evidence type="ECO:0000313" key="5">
    <source>
        <dbReference type="Proteomes" id="UP000544872"/>
    </source>
</evidence>
<organism evidence="4 5">
    <name type="scientific">Novispirillum itersonii</name>
    <name type="common">Aquaspirillum itersonii</name>
    <dbReference type="NCBI Taxonomy" id="189"/>
    <lineage>
        <taxon>Bacteria</taxon>
        <taxon>Pseudomonadati</taxon>
        <taxon>Pseudomonadota</taxon>
        <taxon>Alphaproteobacteria</taxon>
        <taxon>Rhodospirillales</taxon>
        <taxon>Novispirillaceae</taxon>
        <taxon>Novispirillum</taxon>
    </lineage>
</organism>
<dbReference type="InterPro" id="IPR016162">
    <property type="entry name" value="Ald_DH_N"/>
</dbReference>
<dbReference type="SUPFAM" id="SSF53720">
    <property type="entry name" value="ALDH-like"/>
    <property type="match status" value="1"/>
</dbReference>
<dbReference type="GO" id="GO:0033721">
    <property type="term" value="F:aldehyde dehydrogenase (NADP+) activity"/>
    <property type="evidence" value="ECO:0007669"/>
    <property type="project" value="UniProtKB-EC"/>
</dbReference>
<name>A0A7W9ZHU1_NOVIT</name>
<dbReference type="CDD" id="cd07129">
    <property type="entry name" value="ALDH_KGSADH"/>
    <property type="match status" value="1"/>
</dbReference>
<dbReference type="EC" id="1.2.1.4" evidence="4"/>
<keyword evidence="1 4" id="KW-0560">Oxidoreductase</keyword>
<gene>
    <name evidence="4" type="ORF">FHS48_002770</name>
</gene>
<accession>A0A7W9ZHU1</accession>
<dbReference type="EMBL" id="JACIIX010000010">
    <property type="protein sequence ID" value="MBB6211333.1"/>
    <property type="molecule type" value="Genomic_DNA"/>
</dbReference>
<proteinExistence type="predicted"/>
<dbReference type="InterPro" id="IPR015590">
    <property type="entry name" value="Aldehyde_DH_dom"/>
</dbReference>